<feature type="compositionally biased region" description="Polar residues" evidence="1">
    <location>
        <begin position="38"/>
        <end position="47"/>
    </location>
</feature>
<feature type="compositionally biased region" description="Basic and acidic residues" evidence="1">
    <location>
        <begin position="113"/>
        <end position="138"/>
    </location>
</feature>
<protein>
    <submittedName>
        <fullName evidence="2">Uncharacterized protein</fullName>
    </submittedName>
</protein>
<organism evidence="2 3">
    <name type="scientific">Sporisorium reilianum (strain SRZ2)</name>
    <name type="common">Maize head smut fungus</name>
    <dbReference type="NCBI Taxonomy" id="999809"/>
    <lineage>
        <taxon>Eukaryota</taxon>
        <taxon>Fungi</taxon>
        <taxon>Dikarya</taxon>
        <taxon>Basidiomycota</taxon>
        <taxon>Ustilaginomycotina</taxon>
        <taxon>Ustilaginomycetes</taxon>
        <taxon>Ustilaginales</taxon>
        <taxon>Ustilaginaceae</taxon>
        <taxon>Sporisorium</taxon>
    </lineage>
</organism>
<gene>
    <name evidence="2" type="ORF">sr12665</name>
</gene>
<dbReference type="Proteomes" id="UP000008867">
    <property type="component" value="Chromosome 3"/>
</dbReference>
<feature type="compositionally biased region" description="Low complexity" evidence="1">
    <location>
        <begin position="48"/>
        <end position="80"/>
    </location>
</feature>
<proteinExistence type="predicted"/>
<feature type="compositionally biased region" description="Low complexity" evidence="1">
    <location>
        <begin position="206"/>
        <end position="218"/>
    </location>
</feature>
<evidence type="ECO:0000313" key="2">
    <source>
        <dbReference type="EMBL" id="CBQ71809.1"/>
    </source>
</evidence>
<evidence type="ECO:0000256" key="1">
    <source>
        <dbReference type="SAM" id="MobiDB-lite"/>
    </source>
</evidence>
<accession>E6ZX52</accession>
<dbReference type="VEuPathDB" id="FungiDB:sr12665"/>
<dbReference type="HOGENOM" id="CLU_1267613_0_0_1"/>
<dbReference type="AlphaFoldDB" id="E6ZX52"/>
<name>E6ZX52_SPORE</name>
<feature type="region of interest" description="Disordered" evidence="1">
    <location>
        <begin position="1"/>
        <end position="138"/>
    </location>
</feature>
<evidence type="ECO:0000313" key="3">
    <source>
        <dbReference type="Proteomes" id="UP000008867"/>
    </source>
</evidence>
<sequence length="218" mass="23713">MRSTSATPPAPDSSTTQPSPMNQDDDDDSSDFIVVSENIRTPTNKPGSPSSKPPRATATPSPSTKRRASAIPAKPKSSSALQQANTEADDTNSQSEKKQGKKRARKEEDEEHKDERLVSEELKLGMAKDEDEKKDVSPKKRGYRIFTVEEDRLIVEQMLNNFDASPVRLATGRCSTVVVNRSRLIIRAALRALHGEQQATLPGEASGSSSGPSSPTKR</sequence>
<dbReference type="OrthoDB" id="10561246at2759"/>
<keyword evidence="3" id="KW-1185">Reference proteome</keyword>
<feature type="compositionally biased region" description="Low complexity" evidence="1">
    <location>
        <begin position="1"/>
        <end position="20"/>
    </location>
</feature>
<feature type="region of interest" description="Disordered" evidence="1">
    <location>
        <begin position="196"/>
        <end position="218"/>
    </location>
</feature>
<feature type="compositionally biased region" description="Polar residues" evidence="1">
    <location>
        <begin position="81"/>
        <end position="94"/>
    </location>
</feature>
<reference evidence="2 3" key="1">
    <citation type="journal article" date="2010" name="Science">
        <title>Pathogenicity determinants in smut fungi revealed by genome comparison.</title>
        <authorList>
            <person name="Schirawski J."/>
            <person name="Mannhaupt G."/>
            <person name="Muench K."/>
            <person name="Brefort T."/>
            <person name="Schipper K."/>
            <person name="Doehlemann G."/>
            <person name="Di Stasio M."/>
            <person name="Roessel N."/>
            <person name="Mendoza-Mendoza A."/>
            <person name="Pester D."/>
            <person name="Mueller O."/>
            <person name="Winterberg B."/>
            <person name="Meyer E."/>
            <person name="Ghareeb H."/>
            <person name="Wollenberg T."/>
            <person name="Muensterkoetter M."/>
            <person name="Wong P."/>
            <person name="Walter M."/>
            <person name="Stukenbrock E."/>
            <person name="Gueldener U."/>
            <person name="Kahmann R."/>
        </authorList>
    </citation>
    <scope>NUCLEOTIDE SEQUENCE [LARGE SCALE GENOMIC DNA]</scope>
    <source>
        <strain evidence="3">SRZ2</strain>
    </source>
</reference>
<dbReference type="EMBL" id="FQ311452">
    <property type="protein sequence ID" value="CBQ71809.1"/>
    <property type="molecule type" value="Genomic_DNA"/>
</dbReference>